<evidence type="ECO:0000256" key="6">
    <source>
        <dbReference type="ARBA" id="ARBA00023228"/>
    </source>
</evidence>
<evidence type="ECO:0000256" key="3">
    <source>
        <dbReference type="ARBA" id="ARBA00004496"/>
    </source>
</evidence>
<comment type="caution">
    <text evidence="11">The sequence shown here is derived from an EMBL/GenBank/DDBJ whole genome shotgun (WGS) entry which is preliminary data.</text>
</comment>
<proteinExistence type="predicted"/>
<evidence type="ECO:0000256" key="7">
    <source>
        <dbReference type="ARBA" id="ARBA00039594"/>
    </source>
</evidence>
<evidence type="ECO:0000256" key="1">
    <source>
        <dbReference type="ARBA" id="ARBA00004370"/>
    </source>
</evidence>
<dbReference type="GO" id="GO:0006979">
    <property type="term" value="P:response to oxidative stress"/>
    <property type="evidence" value="ECO:0007669"/>
    <property type="project" value="TreeGrafter"/>
</dbReference>
<evidence type="ECO:0000313" key="12">
    <source>
        <dbReference type="Proteomes" id="UP001367676"/>
    </source>
</evidence>
<dbReference type="GO" id="GO:0016020">
    <property type="term" value="C:membrane"/>
    <property type="evidence" value="ECO:0007669"/>
    <property type="project" value="UniProtKB-SubCell"/>
</dbReference>
<sequence>MGGEESKFCASKNNTSKKCITKLLKLGLREEEANHMYKLLGEQRFVPNNHIEKLWHNLLTPTMMEIYNDYLVTHTDPKCGENTIDVFAFSLFVCNFIKGTSEDRVNMYSSFLGKTEDDVIPISNLQQYVIQLMKSVISLMAAKKVEQHGQWSSRGHNFDDSDLERWASATIMNAYNSIDTKTISSDQLMPWLTLNTDVILLQCYLFYSLYELDKLENNKNGDHKSIHCPLPFLEVNVQKDDWQVIINIPAATFINSHLPTENRYKWRLVYSTDINGESFTTFRSLICNAGPTILVIKDKDNHIFGGYASTDWHVGPKFFGDERCFLFSLLPVMKIYPTLPHNDHFLYLNVNQKSLPNGLGMGGQLGYWGLWIDASFEFGLCSPSCSTYAGYQMLSGSPEFRIAGLEVWAAEGPYNPDENNSTVDSVGDYLKKDKESGSILHKDPTARAIMDMLGKTGSGRDFLEADG</sequence>
<comment type="subcellular location">
    <subcellularLocation>
        <location evidence="3">Cytoplasm</location>
    </subcellularLocation>
    <subcellularLocation>
        <location evidence="2">Lysosome</location>
    </subcellularLocation>
    <subcellularLocation>
        <location evidence="1">Membrane</location>
    </subcellularLocation>
</comment>
<dbReference type="GO" id="GO:0005634">
    <property type="term" value="C:nucleus"/>
    <property type="evidence" value="ECO:0007669"/>
    <property type="project" value="TreeGrafter"/>
</dbReference>
<keyword evidence="12" id="KW-1185">Reference proteome</keyword>
<dbReference type="PANTHER" id="PTHR23354:SF131">
    <property type="entry name" value="MTOR-ASSOCIATED PROTEIN MEAK7"/>
    <property type="match status" value="1"/>
</dbReference>
<evidence type="ECO:0000256" key="8">
    <source>
        <dbReference type="ARBA" id="ARBA00041780"/>
    </source>
</evidence>
<dbReference type="PROSITE" id="PS51886">
    <property type="entry name" value="TLDC"/>
    <property type="match status" value="1"/>
</dbReference>
<dbReference type="Proteomes" id="UP001367676">
    <property type="component" value="Unassembled WGS sequence"/>
</dbReference>
<feature type="domain" description="TLDc" evidence="10">
    <location>
        <begin position="244"/>
        <end position="411"/>
    </location>
</feature>
<evidence type="ECO:0000256" key="9">
    <source>
        <dbReference type="ARBA" id="ARBA00042134"/>
    </source>
</evidence>
<dbReference type="InterPro" id="IPR006571">
    <property type="entry name" value="TLDc_dom"/>
</dbReference>
<evidence type="ECO:0000259" key="10">
    <source>
        <dbReference type="PROSITE" id="PS51886"/>
    </source>
</evidence>
<dbReference type="PANTHER" id="PTHR23354">
    <property type="entry name" value="NUCLEOLAR PROTEIN 7/ESTROGEN RECEPTOR COACTIVATOR-RELATED"/>
    <property type="match status" value="1"/>
</dbReference>
<reference evidence="11 12" key="1">
    <citation type="submission" date="2024-03" db="EMBL/GenBank/DDBJ databases">
        <title>Adaptation during the transition from Ophiocordyceps entomopathogen to insect associate is accompanied by gene loss and intensified selection.</title>
        <authorList>
            <person name="Ward C.M."/>
            <person name="Onetto C.A."/>
            <person name="Borneman A.R."/>
        </authorList>
    </citation>
    <scope>NUCLEOTIDE SEQUENCE [LARGE SCALE GENOMIC DNA]</scope>
    <source>
        <strain evidence="11">AWRI1</strain>
        <tissue evidence="11">Single Adult Female</tissue>
    </source>
</reference>
<keyword evidence="6" id="KW-0458">Lysosome</keyword>
<dbReference type="Pfam" id="PF07534">
    <property type="entry name" value="TLD"/>
    <property type="match status" value="1"/>
</dbReference>
<evidence type="ECO:0000256" key="5">
    <source>
        <dbReference type="ARBA" id="ARBA00023136"/>
    </source>
</evidence>
<protein>
    <recommendedName>
        <fullName evidence="7">MTOR-associated protein MEAK7</fullName>
    </recommendedName>
    <alternativeName>
        <fullName evidence="9">TBC/LysM-associated domain-containing protein 1</fullName>
    </alternativeName>
    <alternativeName>
        <fullName evidence="8">TLD domain-containing protein 1</fullName>
    </alternativeName>
</protein>
<evidence type="ECO:0000256" key="2">
    <source>
        <dbReference type="ARBA" id="ARBA00004371"/>
    </source>
</evidence>
<dbReference type="GO" id="GO:0005764">
    <property type="term" value="C:lysosome"/>
    <property type="evidence" value="ECO:0007669"/>
    <property type="project" value="UniProtKB-SubCell"/>
</dbReference>
<dbReference type="SMART" id="SM00584">
    <property type="entry name" value="TLDc"/>
    <property type="match status" value="1"/>
</dbReference>
<evidence type="ECO:0000313" key="11">
    <source>
        <dbReference type="EMBL" id="KAK7600938.1"/>
    </source>
</evidence>
<dbReference type="AlphaFoldDB" id="A0AAN9TZV4"/>
<gene>
    <name evidence="11" type="ORF">V9T40_008379</name>
</gene>
<keyword evidence="4" id="KW-0963">Cytoplasm</keyword>
<dbReference type="EMBL" id="JBBCAQ010000010">
    <property type="protein sequence ID" value="KAK7600938.1"/>
    <property type="molecule type" value="Genomic_DNA"/>
</dbReference>
<keyword evidence="5" id="KW-0472">Membrane</keyword>
<evidence type="ECO:0000256" key="4">
    <source>
        <dbReference type="ARBA" id="ARBA00022490"/>
    </source>
</evidence>
<name>A0AAN9TZV4_9HEMI</name>
<accession>A0AAN9TZV4</accession>
<organism evidence="11 12">
    <name type="scientific">Parthenolecanium corni</name>
    <dbReference type="NCBI Taxonomy" id="536013"/>
    <lineage>
        <taxon>Eukaryota</taxon>
        <taxon>Metazoa</taxon>
        <taxon>Ecdysozoa</taxon>
        <taxon>Arthropoda</taxon>
        <taxon>Hexapoda</taxon>
        <taxon>Insecta</taxon>
        <taxon>Pterygota</taxon>
        <taxon>Neoptera</taxon>
        <taxon>Paraneoptera</taxon>
        <taxon>Hemiptera</taxon>
        <taxon>Sternorrhyncha</taxon>
        <taxon>Coccoidea</taxon>
        <taxon>Coccidae</taxon>
        <taxon>Parthenolecanium</taxon>
    </lineage>
</organism>